<dbReference type="EMBL" id="JAFNEN010000778">
    <property type="protein sequence ID" value="KAG8177454.1"/>
    <property type="molecule type" value="Genomic_DNA"/>
</dbReference>
<evidence type="ECO:0000256" key="1">
    <source>
        <dbReference type="SAM" id="MobiDB-lite"/>
    </source>
</evidence>
<evidence type="ECO:0000313" key="3">
    <source>
        <dbReference type="Proteomes" id="UP000827092"/>
    </source>
</evidence>
<name>A0AAV6U0J4_9ARAC</name>
<evidence type="ECO:0000313" key="2">
    <source>
        <dbReference type="EMBL" id="KAG8177454.1"/>
    </source>
</evidence>
<dbReference type="Proteomes" id="UP000827092">
    <property type="component" value="Unassembled WGS sequence"/>
</dbReference>
<organism evidence="2 3">
    <name type="scientific">Oedothorax gibbosus</name>
    <dbReference type="NCBI Taxonomy" id="931172"/>
    <lineage>
        <taxon>Eukaryota</taxon>
        <taxon>Metazoa</taxon>
        <taxon>Ecdysozoa</taxon>
        <taxon>Arthropoda</taxon>
        <taxon>Chelicerata</taxon>
        <taxon>Arachnida</taxon>
        <taxon>Araneae</taxon>
        <taxon>Araneomorphae</taxon>
        <taxon>Entelegynae</taxon>
        <taxon>Araneoidea</taxon>
        <taxon>Linyphiidae</taxon>
        <taxon>Erigoninae</taxon>
        <taxon>Oedothorax</taxon>
    </lineage>
</organism>
<reference evidence="2 3" key="1">
    <citation type="journal article" date="2022" name="Nat. Ecol. Evol.">
        <title>A masculinizing supergene underlies an exaggerated male reproductive morph in a spider.</title>
        <authorList>
            <person name="Hendrickx F."/>
            <person name="De Corte Z."/>
            <person name="Sonet G."/>
            <person name="Van Belleghem S.M."/>
            <person name="Kostlbacher S."/>
            <person name="Vangestel C."/>
        </authorList>
    </citation>
    <scope>NUCLEOTIDE SEQUENCE [LARGE SCALE GENOMIC DNA]</scope>
    <source>
        <strain evidence="2">W744_W776</strain>
    </source>
</reference>
<dbReference type="AlphaFoldDB" id="A0AAV6U0J4"/>
<accession>A0AAV6U0J4</accession>
<sequence length="88" mass="9700">MFHGNAAVERNLSVNKNWLVENLEEDSLIAQRCVHSAINHYGGIESVPVTAGMIKAFRSASGKRNDALQQKRLKKSTNEHAQKLAAAE</sequence>
<protein>
    <submittedName>
        <fullName evidence="2">Uncharacterized protein</fullName>
    </submittedName>
</protein>
<comment type="caution">
    <text evidence="2">The sequence shown here is derived from an EMBL/GenBank/DDBJ whole genome shotgun (WGS) entry which is preliminary data.</text>
</comment>
<keyword evidence="3" id="KW-1185">Reference proteome</keyword>
<proteinExistence type="predicted"/>
<gene>
    <name evidence="2" type="ORF">JTE90_008638</name>
</gene>
<feature type="region of interest" description="Disordered" evidence="1">
    <location>
        <begin position="63"/>
        <end position="88"/>
    </location>
</feature>